<keyword evidence="4" id="KW-0175">Coiled coil</keyword>
<evidence type="ECO:0000256" key="2">
    <source>
        <dbReference type="ARBA" id="ARBA00023012"/>
    </source>
</evidence>
<dbReference type="GO" id="GO:0000160">
    <property type="term" value="P:phosphorelay signal transduction system"/>
    <property type="evidence" value="ECO:0007669"/>
    <property type="project" value="UniProtKB-KW"/>
</dbReference>
<reference evidence="7 8" key="1">
    <citation type="submission" date="2016-05" db="EMBL/GenBank/DDBJ databases">
        <title>Paenibacillus oryzae. sp. nov., isolated from the rice root.</title>
        <authorList>
            <person name="Zhang J."/>
            <person name="Zhang X."/>
        </authorList>
    </citation>
    <scope>NUCLEOTIDE SEQUENCE [LARGE SCALE GENOMIC DNA]</scope>
    <source>
        <strain evidence="7 8">1DrF-4</strain>
    </source>
</reference>
<dbReference type="SUPFAM" id="SSF46955">
    <property type="entry name" value="Putative DNA-binding domain"/>
    <property type="match status" value="1"/>
</dbReference>
<dbReference type="OrthoDB" id="9773308at2"/>
<dbReference type="InterPro" id="IPR009061">
    <property type="entry name" value="DNA-bd_dom_put_sf"/>
</dbReference>
<evidence type="ECO:0000313" key="8">
    <source>
        <dbReference type="Proteomes" id="UP000092024"/>
    </source>
</evidence>
<dbReference type="PROSITE" id="PS50937">
    <property type="entry name" value="HTH_MERR_2"/>
    <property type="match status" value="1"/>
</dbReference>
<dbReference type="InterPro" id="IPR011006">
    <property type="entry name" value="CheY-like_superfamily"/>
</dbReference>
<dbReference type="STRING" id="1844972.A7K91_00245"/>
<dbReference type="Proteomes" id="UP000092024">
    <property type="component" value="Unassembled WGS sequence"/>
</dbReference>
<feature type="coiled-coil region" evidence="4">
    <location>
        <begin position="78"/>
        <end position="105"/>
    </location>
</feature>
<keyword evidence="2" id="KW-0902">Two-component regulatory system</keyword>
<accession>A0A1A5YUE8</accession>
<dbReference type="SUPFAM" id="SSF52172">
    <property type="entry name" value="CheY-like"/>
    <property type="match status" value="1"/>
</dbReference>
<dbReference type="Gene3D" id="3.40.50.2300">
    <property type="match status" value="1"/>
</dbReference>
<feature type="domain" description="HTH merR-type" evidence="6">
    <location>
        <begin position="1"/>
        <end position="71"/>
    </location>
</feature>
<dbReference type="CDD" id="cd01107">
    <property type="entry name" value="HTH_BmrR"/>
    <property type="match status" value="1"/>
</dbReference>
<dbReference type="EMBL" id="LYPA01000020">
    <property type="protein sequence ID" value="OBR69203.1"/>
    <property type="molecule type" value="Genomic_DNA"/>
</dbReference>
<evidence type="ECO:0000256" key="3">
    <source>
        <dbReference type="PROSITE-ProRule" id="PRU00169"/>
    </source>
</evidence>
<comment type="caution">
    <text evidence="7">The sequence shown here is derived from an EMBL/GenBank/DDBJ whole genome shotgun (WGS) entry which is preliminary data.</text>
</comment>
<protein>
    <recommendedName>
        <fullName evidence="9">Response regulator</fullName>
    </recommendedName>
</protein>
<dbReference type="Pfam" id="PF13411">
    <property type="entry name" value="MerR_1"/>
    <property type="match status" value="1"/>
</dbReference>
<evidence type="ECO:0000313" key="7">
    <source>
        <dbReference type="EMBL" id="OBR69203.1"/>
    </source>
</evidence>
<dbReference type="SMART" id="SM00422">
    <property type="entry name" value="HTH_MERR"/>
    <property type="match status" value="1"/>
</dbReference>
<evidence type="ECO:0008006" key="9">
    <source>
        <dbReference type="Google" id="ProtNLM"/>
    </source>
</evidence>
<dbReference type="InterPro" id="IPR000551">
    <property type="entry name" value="MerR-type_HTH_dom"/>
</dbReference>
<dbReference type="GO" id="GO:0003677">
    <property type="term" value="F:DNA binding"/>
    <property type="evidence" value="ECO:0007669"/>
    <property type="project" value="InterPro"/>
</dbReference>
<name>A0A1A5YUE8_9BACL</name>
<dbReference type="PANTHER" id="PTHR44591:SF14">
    <property type="entry name" value="PROTEIN PILG"/>
    <property type="match status" value="1"/>
</dbReference>
<organism evidence="7 8">
    <name type="scientific">Paenibacillus oryzae</name>
    <dbReference type="NCBI Taxonomy" id="1844972"/>
    <lineage>
        <taxon>Bacteria</taxon>
        <taxon>Bacillati</taxon>
        <taxon>Bacillota</taxon>
        <taxon>Bacilli</taxon>
        <taxon>Bacillales</taxon>
        <taxon>Paenibacillaceae</taxon>
        <taxon>Paenibacillus</taxon>
    </lineage>
</organism>
<dbReference type="Pfam" id="PF00072">
    <property type="entry name" value="Response_reg"/>
    <property type="match status" value="1"/>
</dbReference>
<dbReference type="GO" id="GO:0006355">
    <property type="term" value="P:regulation of DNA-templated transcription"/>
    <property type="evidence" value="ECO:0007669"/>
    <property type="project" value="InterPro"/>
</dbReference>
<feature type="modified residue" description="4-aspartylphosphate" evidence="3">
    <location>
        <position position="169"/>
    </location>
</feature>
<evidence type="ECO:0000256" key="1">
    <source>
        <dbReference type="ARBA" id="ARBA00022553"/>
    </source>
</evidence>
<dbReference type="PANTHER" id="PTHR44591">
    <property type="entry name" value="STRESS RESPONSE REGULATOR PROTEIN 1"/>
    <property type="match status" value="1"/>
</dbReference>
<dbReference type="SMART" id="SM00448">
    <property type="entry name" value="REC"/>
    <property type="match status" value="1"/>
</dbReference>
<dbReference type="AlphaFoldDB" id="A0A1A5YUE8"/>
<dbReference type="InterPro" id="IPR050595">
    <property type="entry name" value="Bact_response_regulator"/>
</dbReference>
<dbReference type="RefSeq" id="WP_068678597.1">
    <property type="nucleotide sequence ID" value="NZ_LYPA01000020.1"/>
</dbReference>
<proteinExistence type="predicted"/>
<evidence type="ECO:0000256" key="4">
    <source>
        <dbReference type="SAM" id="Coils"/>
    </source>
</evidence>
<evidence type="ECO:0000259" key="5">
    <source>
        <dbReference type="PROSITE" id="PS50110"/>
    </source>
</evidence>
<dbReference type="InterPro" id="IPR001789">
    <property type="entry name" value="Sig_transdc_resp-reg_receiver"/>
</dbReference>
<keyword evidence="1 3" id="KW-0597">Phosphoprotein</keyword>
<sequence length="278" mass="31579">MYTIGELSKVVKVSVDALRYYDEIGLLKPHHVDPSSRYRYYSSDQVNEMIFIMELKRYGFSLDAIRELLDCRDCNRLRDIYQTKMQQLLAERNQLEDSIQLLQKQMNRWGDGNVMEKQSVLIIDDVAFMRQILQEILEKHGFKVVGVAADGEAGVSMYNILKPELVVLDIGMPGIDGIEVLRRIRQCEGEADTTRIVMCSAKATASMIASCLKEGADDFVAKPFQAEYLIDALNSKHKRQYIPSAIVTLLEGATAAEEEETLPQESINELLNLCTKHH</sequence>
<gene>
    <name evidence="7" type="ORF">A7K91_00245</name>
</gene>
<dbReference type="PROSITE" id="PS50110">
    <property type="entry name" value="RESPONSE_REGULATORY"/>
    <property type="match status" value="1"/>
</dbReference>
<feature type="domain" description="Response regulatory" evidence="5">
    <location>
        <begin position="119"/>
        <end position="237"/>
    </location>
</feature>
<keyword evidence="8" id="KW-1185">Reference proteome</keyword>
<dbReference type="Gene3D" id="1.10.1660.10">
    <property type="match status" value="1"/>
</dbReference>
<evidence type="ECO:0000259" key="6">
    <source>
        <dbReference type="PROSITE" id="PS50937"/>
    </source>
</evidence>